<feature type="region of interest" description="Disordered" evidence="1">
    <location>
        <begin position="158"/>
        <end position="203"/>
    </location>
</feature>
<dbReference type="Proteomes" id="UP000662111">
    <property type="component" value="Unassembled WGS sequence"/>
</dbReference>
<evidence type="ECO:0000313" key="3">
    <source>
        <dbReference type="Proteomes" id="UP000662111"/>
    </source>
</evidence>
<accession>A0ABQ2F7G0</accession>
<reference evidence="3" key="1">
    <citation type="journal article" date="2019" name="Int. J. Syst. Evol. Microbiol.">
        <title>The Global Catalogue of Microorganisms (GCM) 10K type strain sequencing project: providing services to taxonomists for standard genome sequencing and annotation.</title>
        <authorList>
            <consortium name="The Broad Institute Genomics Platform"/>
            <consortium name="The Broad Institute Genome Sequencing Center for Infectious Disease"/>
            <person name="Wu L."/>
            <person name="Ma J."/>
        </authorList>
    </citation>
    <scope>NUCLEOTIDE SEQUENCE [LARGE SCALE GENOMIC DNA]</scope>
    <source>
        <strain evidence="3">CGMCC 1.5362</strain>
    </source>
</reference>
<evidence type="ECO:0000313" key="2">
    <source>
        <dbReference type="EMBL" id="GGK68815.1"/>
    </source>
</evidence>
<dbReference type="EMBL" id="BMLB01000003">
    <property type="protein sequence ID" value="GGK68815.1"/>
    <property type="molecule type" value="Genomic_DNA"/>
</dbReference>
<keyword evidence="3" id="KW-1185">Reference proteome</keyword>
<gene>
    <name evidence="2" type="ORF">GCM10011509_16500</name>
</gene>
<dbReference type="RefSeq" id="WP_022921489.1">
    <property type="nucleotide sequence ID" value="NZ_BMLB01000003.1"/>
</dbReference>
<protein>
    <recommendedName>
        <fullName evidence="4">DUF2076 domain-containing protein</fullName>
    </recommendedName>
</protein>
<name>A0ABQ2F7G0_9MICO</name>
<feature type="region of interest" description="Disordered" evidence="1">
    <location>
        <begin position="1"/>
        <end position="43"/>
    </location>
</feature>
<feature type="compositionally biased region" description="Gly residues" evidence="1">
    <location>
        <begin position="167"/>
        <end position="203"/>
    </location>
</feature>
<organism evidence="2 3">
    <name type="scientific">Ornithinimicrobium pekingense</name>
    <dbReference type="NCBI Taxonomy" id="384677"/>
    <lineage>
        <taxon>Bacteria</taxon>
        <taxon>Bacillati</taxon>
        <taxon>Actinomycetota</taxon>
        <taxon>Actinomycetes</taxon>
        <taxon>Micrococcales</taxon>
        <taxon>Ornithinimicrobiaceae</taxon>
        <taxon>Ornithinimicrobium</taxon>
    </lineage>
</organism>
<comment type="caution">
    <text evidence="2">The sequence shown here is derived from an EMBL/GenBank/DDBJ whole genome shotgun (WGS) entry which is preliminary data.</text>
</comment>
<proteinExistence type="predicted"/>
<evidence type="ECO:0008006" key="4">
    <source>
        <dbReference type="Google" id="ProtNLM"/>
    </source>
</evidence>
<evidence type="ECO:0000256" key="1">
    <source>
        <dbReference type="SAM" id="MobiDB-lite"/>
    </source>
</evidence>
<sequence>MGFLDRLLGREPQQQRPTGGYEPPLPAQQGSMRPVGEAVSSENERAVARYRYLLRTAPPERLEEVHAEAFAQLSPEQRQQVLGRLSQDLPTGEAPQSDDPGDLARSATRAEMRQPGYMQSAFAGPGMGSMMAGSMLGTIAGVVVGSAIAQSLFGGYETSPEAADAGEGVGDTGAGDGGDAAGAEAGGGEFGGQEFGGGDFGGELGSGDFGGDFGGFDF</sequence>